<reference evidence="1 2" key="1">
    <citation type="submission" date="2020-04" db="EMBL/GenBank/DDBJ databases">
        <title>Whole-genome sequencing of Vibrio spp. from China reveals different genetic environments of blaCTX-M-14 among diverse lineages.</title>
        <authorList>
            <person name="Zheng Z."/>
            <person name="Ye L."/>
            <person name="Chen S."/>
        </authorList>
    </citation>
    <scope>NUCLEOTIDE SEQUENCE [LARGE SCALE GENOMIC DNA]</scope>
    <source>
        <strain evidence="1 2">Vb0574</strain>
    </source>
</reference>
<dbReference type="EMBL" id="JABCLD010001761">
    <property type="protein sequence ID" value="NMU27056.1"/>
    <property type="molecule type" value="Genomic_DNA"/>
</dbReference>
<gene>
    <name evidence="1" type="ORF">HKB21_15680</name>
</gene>
<accession>A0A7Y0S625</accession>
<evidence type="ECO:0000313" key="1">
    <source>
        <dbReference type="EMBL" id="NMU27056.1"/>
    </source>
</evidence>
<name>A0A7Y0S625_VIBPH</name>
<comment type="caution">
    <text evidence="1">The sequence shown here is derived from an EMBL/GenBank/DDBJ whole genome shotgun (WGS) entry which is preliminary data.</text>
</comment>
<dbReference type="RefSeq" id="WP_269666035.1">
    <property type="nucleotide sequence ID" value="NZ_CP138328.1"/>
</dbReference>
<protein>
    <submittedName>
        <fullName evidence="1">Uncharacterized protein</fullName>
    </submittedName>
</protein>
<dbReference type="Proteomes" id="UP000555836">
    <property type="component" value="Unassembled WGS sequence"/>
</dbReference>
<proteinExistence type="predicted"/>
<organism evidence="1 2">
    <name type="scientific">Vibrio parahaemolyticus</name>
    <dbReference type="NCBI Taxonomy" id="670"/>
    <lineage>
        <taxon>Bacteria</taxon>
        <taxon>Pseudomonadati</taxon>
        <taxon>Pseudomonadota</taxon>
        <taxon>Gammaproteobacteria</taxon>
        <taxon>Vibrionales</taxon>
        <taxon>Vibrionaceae</taxon>
        <taxon>Vibrio</taxon>
    </lineage>
</organism>
<evidence type="ECO:0000313" key="2">
    <source>
        <dbReference type="Proteomes" id="UP000555836"/>
    </source>
</evidence>
<dbReference type="AlphaFoldDB" id="A0A7Y0S625"/>
<sequence>MKLSKLCEKAYLRWINQETWSSSHPKDKERFHCFVQAYTQYGRKQVSGYSIQLDIINRYQGKLEDSYLKQKAEYYGWLFEELVDYRYYLKKN</sequence>